<evidence type="ECO:0000313" key="5">
    <source>
        <dbReference type="EMBL" id="AKA95445.1"/>
    </source>
</evidence>
<dbReference type="InterPro" id="IPR045860">
    <property type="entry name" value="Snake_toxin-like_sf"/>
</dbReference>
<evidence type="ECO:0000256" key="1">
    <source>
        <dbReference type="ARBA" id="ARBA00004613"/>
    </source>
</evidence>
<dbReference type="SUPFAM" id="SSF57302">
    <property type="entry name" value="Snake toxin-like"/>
    <property type="match status" value="1"/>
</dbReference>
<keyword evidence="3" id="KW-0732">Signal</keyword>
<dbReference type="PANTHER" id="PTHR20914:SF9">
    <property type="entry name" value="COILED, ISOFORM A"/>
    <property type="match status" value="1"/>
</dbReference>
<protein>
    <submittedName>
        <fullName evidence="5">Sodefrin-like factor</fullName>
    </submittedName>
</protein>
<accession>A0A0E3H596</accession>
<organism evidence="5">
    <name type="scientific">Notophthalmus viridescens</name>
    <name type="common">Eastern newt</name>
    <name type="synonym">Triturus viridescens</name>
    <dbReference type="NCBI Taxonomy" id="8316"/>
    <lineage>
        <taxon>Eukaryota</taxon>
        <taxon>Metazoa</taxon>
        <taxon>Chordata</taxon>
        <taxon>Craniata</taxon>
        <taxon>Vertebrata</taxon>
        <taxon>Euteleostomi</taxon>
        <taxon>Amphibia</taxon>
        <taxon>Batrachia</taxon>
        <taxon>Caudata</taxon>
        <taxon>Salamandroidea</taxon>
        <taxon>Salamandridae</taxon>
        <taxon>Pleurodelinae</taxon>
        <taxon>Notophthalmus</taxon>
    </lineage>
</organism>
<comment type="subcellular location">
    <subcellularLocation>
        <location evidence="1">Secreted</location>
    </subcellularLocation>
</comment>
<keyword evidence="2" id="KW-0964">Secreted</keyword>
<dbReference type="Pfam" id="PF00021">
    <property type="entry name" value="UPAR_LY6"/>
    <property type="match status" value="2"/>
</dbReference>
<feature type="chain" id="PRO_5002410495" evidence="3">
    <location>
        <begin position="21"/>
        <end position="197"/>
    </location>
</feature>
<dbReference type="InterPro" id="IPR050918">
    <property type="entry name" value="CNF-like_PLA2_Inhibitor"/>
</dbReference>
<evidence type="ECO:0000256" key="2">
    <source>
        <dbReference type="ARBA" id="ARBA00022525"/>
    </source>
</evidence>
<gene>
    <name evidence="5" type="primary">SPF</name>
</gene>
<name>A0A0E3H596_NOTVI</name>
<feature type="signal peptide" evidence="3">
    <location>
        <begin position="1"/>
        <end position="20"/>
    </location>
</feature>
<dbReference type="AlphaFoldDB" id="A0A0E3H596"/>
<dbReference type="EMBL" id="KP118914">
    <property type="protein sequence ID" value="AKA95445.1"/>
    <property type="molecule type" value="mRNA"/>
</dbReference>
<dbReference type="Gene3D" id="2.10.60.10">
    <property type="entry name" value="CD59"/>
    <property type="match status" value="2"/>
</dbReference>
<dbReference type="GO" id="GO:0005576">
    <property type="term" value="C:extracellular region"/>
    <property type="evidence" value="ECO:0007669"/>
    <property type="project" value="UniProtKB-SubCell"/>
</dbReference>
<sequence length="197" mass="21025">MKALLASISILFAFISRGNAIECEVCSDRASMDCSGELVTCDQTVESCQTAITDMTFEGLDPMYAVFKNCSDVGAKNILHRFAAKDVFYQQRVEVCQTNGCNKGPLQFPPKNTTLNGVKCPTCVVAGELSCEATEVLECVGKMTSCLYIAGTFRITAAPPVQSSYHGCTSAELAEQVPIGPADTVQEVVTLIVSKGV</sequence>
<proteinExistence type="evidence at transcript level"/>
<reference evidence="5" key="1">
    <citation type="journal article" date="2015" name="BMC Evol. Biol.">
        <title>High pheromone diversity in the male cheek gland of the red-spotted newt Notophthalmus viridescens (Salamandridae).</title>
        <authorList>
            <person name="Janssenswillen S."/>
            <person name="Willaert B."/>
            <person name="Treer D."/>
            <person name="Vandebergh W."/>
            <person name="Bossuyt F."/>
            <person name="Van Bocxlaer I."/>
        </authorList>
    </citation>
    <scope>NUCLEOTIDE SEQUENCE</scope>
    <source>
        <tissue evidence="5">Cheek gland and dorsal skin</tissue>
    </source>
</reference>
<feature type="domain" description="UPAR/Ly6" evidence="4">
    <location>
        <begin position="20"/>
        <end position="103"/>
    </location>
</feature>
<dbReference type="PANTHER" id="PTHR20914">
    <property type="entry name" value="LY6/PLAUR DOMAIN-CONTAINING PROTEIN 8"/>
    <property type="match status" value="1"/>
</dbReference>
<dbReference type="InterPro" id="IPR016054">
    <property type="entry name" value="LY6_UPA_recep-like"/>
</dbReference>
<feature type="domain" description="UPAR/Ly6" evidence="4">
    <location>
        <begin position="117"/>
        <end position="170"/>
    </location>
</feature>
<evidence type="ECO:0000256" key="3">
    <source>
        <dbReference type="SAM" id="SignalP"/>
    </source>
</evidence>
<evidence type="ECO:0000259" key="4">
    <source>
        <dbReference type="Pfam" id="PF00021"/>
    </source>
</evidence>